<organism evidence="2 3">
    <name type="scientific">Plectus sambesii</name>
    <dbReference type="NCBI Taxonomy" id="2011161"/>
    <lineage>
        <taxon>Eukaryota</taxon>
        <taxon>Metazoa</taxon>
        <taxon>Ecdysozoa</taxon>
        <taxon>Nematoda</taxon>
        <taxon>Chromadorea</taxon>
        <taxon>Plectida</taxon>
        <taxon>Plectina</taxon>
        <taxon>Plectoidea</taxon>
        <taxon>Plectidae</taxon>
        <taxon>Plectus</taxon>
    </lineage>
</organism>
<evidence type="ECO:0000313" key="3">
    <source>
        <dbReference type="WBParaSite" id="PSAMB.scaffold5251size12195.g26171.t1"/>
    </source>
</evidence>
<keyword evidence="2" id="KW-1185">Reference proteome</keyword>
<reference evidence="3" key="1">
    <citation type="submission" date="2022-11" db="UniProtKB">
        <authorList>
            <consortium name="WormBaseParasite"/>
        </authorList>
    </citation>
    <scope>IDENTIFICATION</scope>
</reference>
<proteinExistence type="predicted"/>
<feature type="region of interest" description="Disordered" evidence="1">
    <location>
        <begin position="45"/>
        <end position="66"/>
    </location>
</feature>
<dbReference type="AlphaFoldDB" id="A0A914WU24"/>
<evidence type="ECO:0000256" key="1">
    <source>
        <dbReference type="SAM" id="MobiDB-lite"/>
    </source>
</evidence>
<dbReference type="WBParaSite" id="PSAMB.scaffold5251size12195.g26171.t1">
    <property type="protein sequence ID" value="PSAMB.scaffold5251size12195.g26171.t1"/>
    <property type="gene ID" value="PSAMB.scaffold5251size12195.g26171"/>
</dbReference>
<protein>
    <submittedName>
        <fullName evidence="3">Uncharacterized protein</fullName>
    </submittedName>
</protein>
<feature type="compositionally biased region" description="Low complexity" evidence="1">
    <location>
        <begin position="132"/>
        <end position="144"/>
    </location>
</feature>
<accession>A0A914WU24</accession>
<sequence>MALSLSLLSGFSGEDGKRDSGNDVGGFGGGKWLASPSRPIGHSVAALSPSEARIAGGKGGEGEGDRCHRLARVRRAENDIIMSGQELRPALEFLAQKTSNNPARNGANRRAALCPTGEAASVRESGERKETLSPTTTATTTTTHTLHKKRRLRRREKLRCDNSPPVQIPLSIQVSALDDEHYWRPDVAVAVFNIRDIMSTVTLNPSCCFAY</sequence>
<name>A0A914WU24_9BILA</name>
<dbReference type="Proteomes" id="UP000887566">
    <property type="component" value="Unplaced"/>
</dbReference>
<feature type="region of interest" description="Disordered" evidence="1">
    <location>
        <begin position="117"/>
        <end position="144"/>
    </location>
</feature>
<evidence type="ECO:0000313" key="2">
    <source>
        <dbReference type="Proteomes" id="UP000887566"/>
    </source>
</evidence>